<dbReference type="PANTHER" id="PTHR46210">
    <property type="entry name" value="FHA DOMAIN-CONTAINING PROTEIN"/>
    <property type="match status" value="1"/>
</dbReference>
<dbReference type="Gene3D" id="2.60.200.20">
    <property type="match status" value="1"/>
</dbReference>
<feature type="domain" description="FHA" evidence="4">
    <location>
        <begin position="248"/>
        <end position="297"/>
    </location>
</feature>
<dbReference type="SUPFAM" id="SSF57850">
    <property type="entry name" value="RING/U-box"/>
    <property type="match status" value="1"/>
</dbReference>
<dbReference type="Pfam" id="PF12906">
    <property type="entry name" value="RINGv"/>
    <property type="match status" value="1"/>
</dbReference>
<comment type="caution">
    <text evidence="6">The sequence shown here is derived from an EMBL/GenBank/DDBJ whole genome shotgun (WGS) entry which is preliminary data.</text>
</comment>
<gene>
    <name evidence="6" type="ORF">SteCoe_15078</name>
</gene>
<protein>
    <recommendedName>
        <fullName evidence="8">FHA domain-containing protein</fullName>
    </recommendedName>
</protein>
<dbReference type="SUPFAM" id="SSF49879">
    <property type="entry name" value="SMAD/FHA domain"/>
    <property type="match status" value="1"/>
</dbReference>
<evidence type="ECO:0000259" key="4">
    <source>
        <dbReference type="PROSITE" id="PS50006"/>
    </source>
</evidence>
<dbReference type="PANTHER" id="PTHR46210:SF1">
    <property type="entry name" value="FHA DOMAIN-CONTAINING PROTEIN"/>
    <property type="match status" value="1"/>
</dbReference>
<evidence type="ECO:0000313" key="6">
    <source>
        <dbReference type="EMBL" id="OMJ83918.1"/>
    </source>
</evidence>
<dbReference type="CDD" id="cd00060">
    <property type="entry name" value="FHA"/>
    <property type="match status" value="1"/>
</dbReference>
<dbReference type="InterPro" id="IPR013083">
    <property type="entry name" value="Znf_RING/FYVE/PHD"/>
</dbReference>
<dbReference type="Gene3D" id="3.30.40.10">
    <property type="entry name" value="Zinc/RING finger domain, C3HC4 (zinc finger)"/>
    <property type="match status" value="1"/>
</dbReference>
<dbReference type="PROSITE" id="PS50006">
    <property type="entry name" value="FHA_DOMAIN"/>
    <property type="match status" value="1"/>
</dbReference>
<evidence type="ECO:0000256" key="1">
    <source>
        <dbReference type="ARBA" id="ARBA00022723"/>
    </source>
</evidence>
<dbReference type="PROSITE" id="PS51292">
    <property type="entry name" value="ZF_RING_CH"/>
    <property type="match status" value="1"/>
</dbReference>
<evidence type="ECO:0008006" key="8">
    <source>
        <dbReference type="Google" id="ProtNLM"/>
    </source>
</evidence>
<dbReference type="OrthoDB" id="264354at2759"/>
<dbReference type="Pfam" id="PF00498">
    <property type="entry name" value="FHA"/>
    <property type="match status" value="1"/>
</dbReference>
<reference evidence="6 7" key="1">
    <citation type="submission" date="2016-11" db="EMBL/GenBank/DDBJ databases">
        <title>The macronuclear genome of Stentor coeruleus: a giant cell with tiny introns.</title>
        <authorList>
            <person name="Slabodnick M."/>
            <person name="Ruby J.G."/>
            <person name="Reiff S.B."/>
            <person name="Swart E.C."/>
            <person name="Gosai S."/>
            <person name="Prabakaran S."/>
            <person name="Witkowska E."/>
            <person name="Larue G.E."/>
            <person name="Fisher S."/>
            <person name="Freeman R.M."/>
            <person name="Gunawardena J."/>
            <person name="Chu W."/>
            <person name="Stover N.A."/>
            <person name="Gregory B.D."/>
            <person name="Nowacki M."/>
            <person name="Derisi J."/>
            <person name="Roy S.W."/>
            <person name="Marshall W.F."/>
            <person name="Sood P."/>
        </authorList>
    </citation>
    <scope>NUCLEOTIDE SEQUENCE [LARGE SCALE GENOMIC DNA]</scope>
    <source>
        <strain evidence="6">WM001</strain>
    </source>
</reference>
<feature type="domain" description="RING-CH-type" evidence="5">
    <location>
        <begin position="127"/>
        <end position="202"/>
    </location>
</feature>
<evidence type="ECO:0000259" key="5">
    <source>
        <dbReference type="PROSITE" id="PS51292"/>
    </source>
</evidence>
<name>A0A1R2C4G6_9CILI</name>
<dbReference type="InterPro" id="IPR011016">
    <property type="entry name" value="Znf_RING-CH"/>
</dbReference>
<evidence type="ECO:0000256" key="2">
    <source>
        <dbReference type="ARBA" id="ARBA00022771"/>
    </source>
</evidence>
<sequence length="324" mass="37131">MLVKTLTWPENCHKLFDYESTQFLSQSLIITESSVINRENNQISVYLLNTILVNNLTLVSIHKSQKGFLILSHNGSKLWKVTKDPLTNVLKEGQYLKFGRKTFKVKSLVKSLENAMILANTNVLNVNCYDDETICRLCLTKNEENNPFVSPCGCKGSIKYAHIKCFQNYIRPHIIVSEKGKCVKYTVRNLMCEISKCKISRKIIRDSFLFCCVDTKNAVPPYIILEYNDSKKDYSLYLIQLNSINPIFKIGRSKTCDLSIKDPSVSRQHAQIIYNEPNFIIQDSSSKFGTLVSEKTIEFLPEDNELTLQVGKTLLSFTHDQVKM</sequence>
<keyword evidence="7" id="KW-1185">Reference proteome</keyword>
<accession>A0A1R2C4G6</accession>
<organism evidence="6 7">
    <name type="scientific">Stentor coeruleus</name>
    <dbReference type="NCBI Taxonomy" id="5963"/>
    <lineage>
        <taxon>Eukaryota</taxon>
        <taxon>Sar</taxon>
        <taxon>Alveolata</taxon>
        <taxon>Ciliophora</taxon>
        <taxon>Postciliodesmatophora</taxon>
        <taxon>Heterotrichea</taxon>
        <taxon>Heterotrichida</taxon>
        <taxon>Stentoridae</taxon>
        <taxon>Stentor</taxon>
    </lineage>
</organism>
<evidence type="ECO:0000313" key="7">
    <source>
        <dbReference type="Proteomes" id="UP000187209"/>
    </source>
</evidence>
<dbReference type="Proteomes" id="UP000187209">
    <property type="component" value="Unassembled WGS sequence"/>
</dbReference>
<keyword evidence="2" id="KW-0863">Zinc-finger</keyword>
<keyword evidence="1" id="KW-0479">Metal-binding</keyword>
<keyword evidence="3" id="KW-0862">Zinc</keyword>
<evidence type="ECO:0000256" key="3">
    <source>
        <dbReference type="ARBA" id="ARBA00022833"/>
    </source>
</evidence>
<dbReference type="InterPro" id="IPR008984">
    <property type="entry name" value="SMAD_FHA_dom_sf"/>
</dbReference>
<dbReference type="CDD" id="cd16495">
    <property type="entry name" value="RING_CH-C4HC3_MARCH"/>
    <property type="match status" value="1"/>
</dbReference>
<dbReference type="GO" id="GO:0008270">
    <property type="term" value="F:zinc ion binding"/>
    <property type="evidence" value="ECO:0007669"/>
    <property type="project" value="UniProtKB-KW"/>
</dbReference>
<dbReference type="InterPro" id="IPR000253">
    <property type="entry name" value="FHA_dom"/>
</dbReference>
<dbReference type="EMBL" id="MPUH01000287">
    <property type="protein sequence ID" value="OMJ83918.1"/>
    <property type="molecule type" value="Genomic_DNA"/>
</dbReference>
<proteinExistence type="predicted"/>
<dbReference type="SMART" id="SM00744">
    <property type="entry name" value="RINGv"/>
    <property type="match status" value="1"/>
</dbReference>
<dbReference type="SMART" id="SM00240">
    <property type="entry name" value="FHA"/>
    <property type="match status" value="1"/>
</dbReference>
<dbReference type="AlphaFoldDB" id="A0A1R2C4G6"/>